<feature type="signal peptide" evidence="1">
    <location>
        <begin position="1"/>
        <end position="19"/>
    </location>
</feature>
<proteinExistence type="predicted"/>
<dbReference type="PANTHER" id="PTHR13343:SF17">
    <property type="entry name" value="CELLULAR REPRESSOR OF E1A-STIMULATED GENES, ISOFORM A"/>
    <property type="match status" value="1"/>
</dbReference>
<keyword evidence="1" id="KW-0732">Signal</keyword>
<dbReference type="Proteomes" id="UP000019335">
    <property type="component" value="Chromosome 6"/>
</dbReference>
<name>W7TKK5_9STRA</name>
<sequence length="266" mass="29724">MRTLLFFLQVSLLWPSVNSDGPLFGRHPRPVPPQPAKSGRWLLHESTWGVLSTVSTLPGIAGAPFGNPQSLVDGPYRDGLFGDNSTGIPYFFVSELDVSQQDASANSLVSLTVSEAGVSSECAMLDPESPLCIRLTVTGDLVEVVDEEETAFAMQALFQRHPQMQTWPTDHGWKVKKIVPRHIFVLDMFGGVKPVSVDEYLEKCGALYRAESRTRCEWMGVSMRKFFVAQINMWLGRQGLAKRNQHVDLSFYPSLFEENLYMSGSY</sequence>
<dbReference type="GO" id="GO:0005737">
    <property type="term" value="C:cytoplasm"/>
    <property type="evidence" value="ECO:0007669"/>
    <property type="project" value="UniProtKB-ARBA"/>
</dbReference>
<dbReference type="OrthoDB" id="46836at2759"/>
<dbReference type="SUPFAM" id="SSF50475">
    <property type="entry name" value="FMN-binding split barrel"/>
    <property type="match status" value="1"/>
</dbReference>
<gene>
    <name evidence="3" type="ORF">Naga_100256g4</name>
</gene>
<dbReference type="AlphaFoldDB" id="W7TKK5"/>
<reference evidence="3 4" key="1">
    <citation type="journal article" date="2014" name="Mol. Plant">
        <title>Chromosome Scale Genome Assembly and Transcriptome Profiling of Nannochloropsis gaditana in Nitrogen Depletion.</title>
        <authorList>
            <person name="Corteggiani Carpinelli E."/>
            <person name="Telatin A."/>
            <person name="Vitulo N."/>
            <person name="Forcato C."/>
            <person name="D'Angelo M."/>
            <person name="Schiavon R."/>
            <person name="Vezzi A."/>
            <person name="Giacometti G.M."/>
            <person name="Morosinotto T."/>
            <person name="Valle G."/>
        </authorList>
    </citation>
    <scope>NUCLEOTIDE SEQUENCE [LARGE SCALE GENOMIC DNA]</scope>
    <source>
        <strain evidence="3 4">B-31</strain>
    </source>
</reference>
<evidence type="ECO:0000256" key="1">
    <source>
        <dbReference type="SAM" id="SignalP"/>
    </source>
</evidence>
<feature type="chain" id="PRO_5004900776" evidence="1">
    <location>
        <begin position="20"/>
        <end position="266"/>
    </location>
</feature>
<keyword evidence="4" id="KW-1185">Reference proteome</keyword>
<feature type="domain" description="CREG-like beta-barrel" evidence="2">
    <location>
        <begin position="34"/>
        <end position="201"/>
    </location>
</feature>
<dbReference type="InterPro" id="IPR055343">
    <property type="entry name" value="CREG_beta-barrel"/>
</dbReference>
<comment type="caution">
    <text evidence="3">The sequence shown here is derived from an EMBL/GenBank/DDBJ whole genome shotgun (WGS) entry which is preliminary data.</text>
</comment>
<evidence type="ECO:0000313" key="3">
    <source>
        <dbReference type="EMBL" id="EWM27625.1"/>
    </source>
</evidence>
<dbReference type="PANTHER" id="PTHR13343">
    <property type="entry name" value="CREG1 PROTEIN"/>
    <property type="match status" value="1"/>
</dbReference>
<dbReference type="EMBL" id="AZIL01000428">
    <property type="protein sequence ID" value="EWM27625.1"/>
    <property type="molecule type" value="Genomic_DNA"/>
</dbReference>
<evidence type="ECO:0000313" key="4">
    <source>
        <dbReference type="Proteomes" id="UP000019335"/>
    </source>
</evidence>
<dbReference type="InterPro" id="IPR012349">
    <property type="entry name" value="Split_barrel_FMN-bd"/>
</dbReference>
<dbReference type="Pfam" id="PF13883">
    <property type="entry name" value="CREG_beta-barrel"/>
    <property type="match status" value="1"/>
</dbReference>
<accession>W7TKK5</accession>
<dbReference type="Gene3D" id="2.30.110.10">
    <property type="entry name" value="Electron Transport, Fmn-binding Protein, Chain A"/>
    <property type="match status" value="1"/>
</dbReference>
<protein>
    <submittedName>
        <fullName evidence="3">Protein creg1</fullName>
    </submittedName>
</protein>
<organism evidence="3 4">
    <name type="scientific">Nannochloropsis gaditana</name>
    <dbReference type="NCBI Taxonomy" id="72520"/>
    <lineage>
        <taxon>Eukaryota</taxon>
        <taxon>Sar</taxon>
        <taxon>Stramenopiles</taxon>
        <taxon>Ochrophyta</taxon>
        <taxon>Eustigmatophyceae</taxon>
        <taxon>Eustigmatales</taxon>
        <taxon>Monodopsidaceae</taxon>
        <taxon>Nannochloropsis</taxon>
    </lineage>
</organism>
<evidence type="ECO:0000259" key="2">
    <source>
        <dbReference type="Pfam" id="PF13883"/>
    </source>
</evidence>